<feature type="transmembrane region" description="Helical" evidence="7">
    <location>
        <begin position="73"/>
        <end position="93"/>
    </location>
</feature>
<evidence type="ECO:0000256" key="5">
    <source>
        <dbReference type="ARBA" id="ARBA00022989"/>
    </source>
</evidence>
<dbReference type="RefSeq" id="WP_161863002.1">
    <property type="nucleotide sequence ID" value="NZ_CP046620.1"/>
</dbReference>
<dbReference type="GO" id="GO:0006605">
    <property type="term" value="P:protein targeting"/>
    <property type="evidence" value="ECO:0007669"/>
    <property type="project" value="InterPro"/>
</dbReference>
<evidence type="ECO:0000256" key="2">
    <source>
        <dbReference type="ARBA" id="ARBA00009772"/>
    </source>
</evidence>
<evidence type="ECO:0000256" key="4">
    <source>
        <dbReference type="ARBA" id="ARBA00022692"/>
    </source>
</evidence>
<protein>
    <submittedName>
        <fullName evidence="8">Type III secretion protein</fullName>
    </submittedName>
</protein>
<dbReference type="GO" id="GO:0005886">
    <property type="term" value="C:plasma membrane"/>
    <property type="evidence" value="ECO:0007669"/>
    <property type="project" value="UniProtKB-SubCell"/>
</dbReference>
<keyword evidence="6 7" id="KW-0472">Membrane</keyword>
<proteinExistence type="inferred from homology"/>
<evidence type="ECO:0000313" key="8">
    <source>
        <dbReference type="EMBL" id="QHQ36456.1"/>
    </source>
</evidence>
<dbReference type="InterPro" id="IPR002010">
    <property type="entry name" value="T3SS_IM_R"/>
</dbReference>
<dbReference type="PANTHER" id="PTHR30065">
    <property type="entry name" value="FLAGELLAR BIOSYNTHETIC PROTEIN FLIR"/>
    <property type="match status" value="1"/>
</dbReference>
<dbReference type="PRINTS" id="PR00953">
    <property type="entry name" value="TYPE3IMRPROT"/>
</dbReference>
<feature type="transmembrane region" description="Helical" evidence="7">
    <location>
        <begin position="184"/>
        <end position="203"/>
    </location>
</feature>
<sequence length="260" mass="26590">MFDMVASLLDFSEAALLAAILTFVRVAAIVGLLPGFGEQFVPVRIRLAAALAFALVIFPMLDRSALTGGWTMVRFGGAILTEAAVGLLIGLGFRLLVMALQLAGSIAAQTTALAQIAGSGVAPDPMPALGNALVLAGLALAMVLDLHLKAIEAMLISYDLIGFGGSLPAGDVAAWGLAHAVRAFALAFSLAAPFVIAAFLYNVAIGAINRAMPQLMVAFVGAPAITAATLVLLLLAAPLILGVWSGHLDRALALPLGMPR</sequence>
<keyword evidence="3" id="KW-1003">Cell membrane</keyword>
<keyword evidence="9" id="KW-1185">Reference proteome</keyword>
<organism evidence="8 9">
    <name type="scientific">Algicella marina</name>
    <dbReference type="NCBI Taxonomy" id="2683284"/>
    <lineage>
        <taxon>Bacteria</taxon>
        <taxon>Pseudomonadati</taxon>
        <taxon>Pseudomonadota</taxon>
        <taxon>Alphaproteobacteria</taxon>
        <taxon>Rhodobacterales</taxon>
        <taxon>Paracoccaceae</taxon>
        <taxon>Algicella</taxon>
    </lineage>
</organism>
<accession>A0A6P1T4M9</accession>
<dbReference type="KEGG" id="amaq:GO499_15360"/>
<evidence type="ECO:0000256" key="6">
    <source>
        <dbReference type="ARBA" id="ARBA00023136"/>
    </source>
</evidence>
<gene>
    <name evidence="8" type="ORF">GO499_15360</name>
</gene>
<comment type="similarity">
    <text evidence="2">Belongs to the FliR/MopE/SpaR family.</text>
</comment>
<comment type="subcellular location">
    <subcellularLocation>
        <location evidence="1">Cell membrane</location>
        <topology evidence="1">Multi-pass membrane protein</topology>
    </subcellularLocation>
</comment>
<name>A0A6P1T4M9_9RHOB</name>
<evidence type="ECO:0000256" key="3">
    <source>
        <dbReference type="ARBA" id="ARBA00022475"/>
    </source>
</evidence>
<dbReference type="EMBL" id="CP046620">
    <property type="protein sequence ID" value="QHQ36456.1"/>
    <property type="molecule type" value="Genomic_DNA"/>
</dbReference>
<evidence type="ECO:0000313" key="9">
    <source>
        <dbReference type="Proteomes" id="UP000464495"/>
    </source>
</evidence>
<evidence type="ECO:0000256" key="7">
    <source>
        <dbReference type="SAM" id="Phobius"/>
    </source>
</evidence>
<feature type="transmembrane region" description="Helical" evidence="7">
    <location>
        <begin position="100"/>
        <end position="122"/>
    </location>
</feature>
<evidence type="ECO:0000256" key="1">
    <source>
        <dbReference type="ARBA" id="ARBA00004651"/>
    </source>
</evidence>
<dbReference type="Proteomes" id="UP000464495">
    <property type="component" value="Chromosome"/>
</dbReference>
<feature type="transmembrane region" description="Helical" evidence="7">
    <location>
        <begin position="14"/>
        <end position="33"/>
    </location>
</feature>
<feature type="transmembrane region" description="Helical" evidence="7">
    <location>
        <begin position="215"/>
        <end position="244"/>
    </location>
</feature>
<dbReference type="Pfam" id="PF01311">
    <property type="entry name" value="Bac_export_1"/>
    <property type="match status" value="1"/>
</dbReference>
<feature type="transmembrane region" description="Helical" evidence="7">
    <location>
        <begin position="45"/>
        <end position="61"/>
    </location>
</feature>
<keyword evidence="5 7" id="KW-1133">Transmembrane helix</keyword>
<dbReference type="PANTHER" id="PTHR30065:SF1">
    <property type="entry name" value="SURFACE PRESENTATION OF ANTIGENS PROTEIN SPAR"/>
    <property type="match status" value="1"/>
</dbReference>
<feature type="transmembrane region" description="Helical" evidence="7">
    <location>
        <begin position="160"/>
        <end position="178"/>
    </location>
</feature>
<feature type="transmembrane region" description="Helical" evidence="7">
    <location>
        <begin position="128"/>
        <end position="148"/>
    </location>
</feature>
<keyword evidence="4 7" id="KW-0812">Transmembrane</keyword>
<dbReference type="AlphaFoldDB" id="A0A6P1T4M9"/>
<reference evidence="8 9" key="1">
    <citation type="submission" date="2019-12" db="EMBL/GenBank/DDBJ databases">
        <title>Complete genome sequence of Algicella marina strain 9Alg 56(T) isolated from the red alga Tichocarpus crinitus.</title>
        <authorList>
            <person name="Kim S.-G."/>
            <person name="Nedashkovskaya O.I."/>
        </authorList>
    </citation>
    <scope>NUCLEOTIDE SEQUENCE [LARGE SCALE GENOMIC DNA]</scope>
    <source>
        <strain evidence="8 9">9Alg 56</strain>
    </source>
</reference>